<keyword evidence="2" id="KW-0808">Transferase</keyword>
<proteinExistence type="predicted"/>
<feature type="domain" description="Aminoglycoside phosphotransferase" evidence="1">
    <location>
        <begin position="135"/>
        <end position="320"/>
    </location>
</feature>
<dbReference type="SUPFAM" id="SSF56112">
    <property type="entry name" value="Protein kinase-like (PK-like)"/>
    <property type="match status" value="1"/>
</dbReference>
<dbReference type="InterPro" id="IPR011009">
    <property type="entry name" value="Kinase-like_dom_sf"/>
</dbReference>
<dbReference type="EMBL" id="KZ293644">
    <property type="protein sequence ID" value="PBL03277.1"/>
    <property type="molecule type" value="Genomic_DNA"/>
</dbReference>
<gene>
    <name evidence="2" type="ORF">ARMGADRAFT_1004038</name>
</gene>
<reference evidence="3" key="1">
    <citation type="journal article" date="2017" name="Nat. Ecol. Evol.">
        <title>Genome expansion and lineage-specific genetic innovations in the forest pathogenic fungi Armillaria.</title>
        <authorList>
            <person name="Sipos G."/>
            <person name="Prasanna A.N."/>
            <person name="Walter M.C."/>
            <person name="O'Connor E."/>
            <person name="Balint B."/>
            <person name="Krizsan K."/>
            <person name="Kiss B."/>
            <person name="Hess J."/>
            <person name="Varga T."/>
            <person name="Slot J."/>
            <person name="Riley R."/>
            <person name="Boka B."/>
            <person name="Rigling D."/>
            <person name="Barry K."/>
            <person name="Lee J."/>
            <person name="Mihaltcheva S."/>
            <person name="LaButti K."/>
            <person name="Lipzen A."/>
            <person name="Waldron R."/>
            <person name="Moloney N.M."/>
            <person name="Sperisen C."/>
            <person name="Kredics L."/>
            <person name="Vagvoelgyi C."/>
            <person name="Patrignani A."/>
            <person name="Fitzpatrick D."/>
            <person name="Nagy I."/>
            <person name="Doyle S."/>
            <person name="Anderson J.B."/>
            <person name="Grigoriev I.V."/>
            <person name="Gueldener U."/>
            <person name="Muensterkoetter M."/>
            <person name="Nagy L.G."/>
        </authorList>
    </citation>
    <scope>NUCLEOTIDE SEQUENCE [LARGE SCALE GENOMIC DNA]</scope>
    <source>
        <strain evidence="3">Ar21-2</strain>
    </source>
</reference>
<dbReference type="GO" id="GO:0016301">
    <property type="term" value="F:kinase activity"/>
    <property type="evidence" value="ECO:0007669"/>
    <property type="project" value="UniProtKB-KW"/>
</dbReference>
<dbReference type="InterPro" id="IPR051678">
    <property type="entry name" value="AGP_Transferase"/>
</dbReference>
<keyword evidence="2" id="KW-0418">Kinase</keyword>
<evidence type="ECO:0000313" key="3">
    <source>
        <dbReference type="Proteomes" id="UP000217790"/>
    </source>
</evidence>
<name>A0A2H3EXM1_ARMGA</name>
<dbReference type="InParanoid" id="A0A2H3EXM1"/>
<keyword evidence="3" id="KW-1185">Reference proteome</keyword>
<accession>A0A2H3EXM1</accession>
<dbReference type="OMA" id="AATIYSW"/>
<dbReference type="AlphaFoldDB" id="A0A2H3EXM1"/>
<dbReference type="OrthoDB" id="2906425at2759"/>
<dbReference type="PANTHER" id="PTHR21310">
    <property type="entry name" value="AMINOGLYCOSIDE PHOSPHOTRANSFERASE-RELATED-RELATED"/>
    <property type="match status" value="1"/>
</dbReference>
<organism evidence="2 3">
    <name type="scientific">Armillaria gallica</name>
    <name type="common">Bulbous honey fungus</name>
    <name type="synonym">Armillaria bulbosa</name>
    <dbReference type="NCBI Taxonomy" id="47427"/>
    <lineage>
        <taxon>Eukaryota</taxon>
        <taxon>Fungi</taxon>
        <taxon>Dikarya</taxon>
        <taxon>Basidiomycota</taxon>
        <taxon>Agaricomycotina</taxon>
        <taxon>Agaricomycetes</taxon>
        <taxon>Agaricomycetidae</taxon>
        <taxon>Agaricales</taxon>
        <taxon>Marasmiineae</taxon>
        <taxon>Physalacriaceae</taxon>
        <taxon>Armillaria</taxon>
    </lineage>
</organism>
<sequence>MVVVKFGDNAWLRLPSYFQIPPPCPPFTIHPGSLIVTKLYCNLNAVSSSICLPTFYPLTFEEALGREMERSNNDKAPKSHVWSLSFVAATIYSWFMRRFIPTVKFTFYYLFTTERSNDSHRVRLFRFGIPIVMKTTPRTVSTEADALRFLNATCSGLPIPRLLDSFVVGDTTYTIMTKLPGHNLLDRSLPSDQLEEVATEVLEFLHRLWQIEQPDNCKGQVMRSASGHGLPNPMTLHSNLSNTFPSTLHCYALMNFKDLDHFVADTAPSTLERLASDQVCWVHTDLRLQNILVQDGRLSGIVDWEDSGWLPRHWQLHMFRNVYMHGVTFEWWNLWKKERMRFDEAVEAVYELSTGLITYPL</sequence>
<evidence type="ECO:0000313" key="2">
    <source>
        <dbReference type="EMBL" id="PBL03277.1"/>
    </source>
</evidence>
<dbReference type="Gene3D" id="3.90.1200.10">
    <property type="match status" value="1"/>
</dbReference>
<protein>
    <submittedName>
        <fullName evidence="2">Kinase-like protein</fullName>
    </submittedName>
</protein>
<dbReference type="STRING" id="47427.A0A2H3EXM1"/>
<dbReference type="InterPro" id="IPR002575">
    <property type="entry name" value="Aminoglycoside_PTrfase"/>
</dbReference>
<dbReference type="Proteomes" id="UP000217790">
    <property type="component" value="Unassembled WGS sequence"/>
</dbReference>
<dbReference type="Pfam" id="PF01636">
    <property type="entry name" value="APH"/>
    <property type="match status" value="1"/>
</dbReference>
<dbReference type="Gene3D" id="3.30.200.150">
    <property type="match status" value="1"/>
</dbReference>
<evidence type="ECO:0000259" key="1">
    <source>
        <dbReference type="Pfam" id="PF01636"/>
    </source>
</evidence>